<keyword evidence="3" id="KW-1185">Reference proteome</keyword>
<evidence type="ECO:0000313" key="2">
    <source>
        <dbReference type="EMBL" id="APU03146.1"/>
    </source>
</evidence>
<gene>
    <name evidence="2" type="ORF">phiAp1_05</name>
</gene>
<dbReference type="Proteomes" id="UP000221958">
    <property type="component" value="Segment"/>
</dbReference>
<dbReference type="EMBL" id="KY117485">
    <property type="protein sequence ID" value="APU03146.1"/>
    <property type="molecule type" value="Genomic_DNA"/>
</dbReference>
<name>A0A1L7DS42_9CAUD</name>
<sequence>MSLVQSIYFSKLPAHKQPQRKPEAGAGNRALRGSDKYNGPKYAVSKDTTTLGRKMLNALQKARNSGSIVRLLGDTWHINGTPMAI</sequence>
<protein>
    <submittedName>
        <fullName evidence="2">Uncharacterized protein</fullName>
    </submittedName>
</protein>
<evidence type="ECO:0000256" key="1">
    <source>
        <dbReference type="SAM" id="MobiDB-lite"/>
    </source>
</evidence>
<proteinExistence type="predicted"/>
<feature type="region of interest" description="Disordered" evidence="1">
    <location>
        <begin position="13"/>
        <end position="44"/>
    </location>
</feature>
<reference evidence="3" key="1">
    <citation type="submission" date="2016-11" db="EMBL/GenBank/DDBJ databases">
        <authorList>
            <person name="Xavier A.S."/>
            <person name="Silva F.P."/>
            <person name="Vidigal P.M.P."/>
            <person name="Lima T.T.M."/>
            <person name="Souza F.O."/>
            <person name="Alfenas-Zerbini P."/>
        </authorList>
    </citation>
    <scope>NUCLEOTIDE SEQUENCE [LARGE SCALE GENOMIC DNA]</scope>
</reference>
<accession>A0A1L7DS42</accession>
<organism evidence="2 3">
    <name type="scientific">Ralstonia phage phiAp1</name>
    <dbReference type="NCBI Taxonomy" id="2783867"/>
    <lineage>
        <taxon>Viruses</taxon>
        <taxon>Duplodnaviria</taxon>
        <taxon>Heunggongvirae</taxon>
        <taxon>Uroviricota</taxon>
        <taxon>Caudoviricetes</taxon>
        <taxon>Autographivirales</taxon>
        <taxon>Autoscriptoviridae</taxon>
        <taxon>Ayakvirus</taxon>
        <taxon>Ayakvirus Ap1</taxon>
    </lineage>
</organism>
<evidence type="ECO:0000313" key="3">
    <source>
        <dbReference type="Proteomes" id="UP000221958"/>
    </source>
</evidence>